<evidence type="ECO:0000313" key="2">
    <source>
        <dbReference type="EMBL" id="KAF9454839.1"/>
    </source>
</evidence>
<evidence type="ECO:0000256" key="1">
    <source>
        <dbReference type="SAM" id="Phobius"/>
    </source>
</evidence>
<dbReference type="Proteomes" id="UP000807342">
    <property type="component" value="Unassembled WGS sequence"/>
</dbReference>
<dbReference type="AlphaFoldDB" id="A0A9P6CB72"/>
<keyword evidence="1" id="KW-0812">Transmembrane</keyword>
<evidence type="ECO:0000313" key="3">
    <source>
        <dbReference type="Proteomes" id="UP000807342"/>
    </source>
</evidence>
<dbReference type="GO" id="GO:0016791">
    <property type="term" value="F:phosphatase activity"/>
    <property type="evidence" value="ECO:0007669"/>
    <property type="project" value="TreeGrafter"/>
</dbReference>
<reference evidence="2" key="1">
    <citation type="submission" date="2020-11" db="EMBL/GenBank/DDBJ databases">
        <authorList>
            <consortium name="DOE Joint Genome Institute"/>
            <person name="Ahrendt S."/>
            <person name="Riley R."/>
            <person name="Andreopoulos W."/>
            <person name="Labutti K."/>
            <person name="Pangilinan J."/>
            <person name="Ruiz-Duenas F.J."/>
            <person name="Barrasa J.M."/>
            <person name="Sanchez-Garcia M."/>
            <person name="Camarero S."/>
            <person name="Miyauchi S."/>
            <person name="Serrano A."/>
            <person name="Linde D."/>
            <person name="Babiker R."/>
            <person name="Drula E."/>
            <person name="Ayuso-Fernandez I."/>
            <person name="Pacheco R."/>
            <person name="Padilla G."/>
            <person name="Ferreira P."/>
            <person name="Barriuso J."/>
            <person name="Kellner H."/>
            <person name="Castanera R."/>
            <person name="Alfaro M."/>
            <person name="Ramirez L."/>
            <person name="Pisabarro A.G."/>
            <person name="Kuo A."/>
            <person name="Tritt A."/>
            <person name="Lipzen A."/>
            <person name="He G."/>
            <person name="Yan M."/>
            <person name="Ng V."/>
            <person name="Cullen D."/>
            <person name="Martin F."/>
            <person name="Rosso M.-N."/>
            <person name="Henrissat B."/>
            <person name="Hibbett D."/>
            <person name="Martinez A.T."/>
            <person name="Grigoriev I.V."/>
        </authorList>
    </citation>
    <scope>NUCLEOTIDE SEQUENCE</scope>
    <source>
        <strain evidence="2">MF-IS2</strain>
    </source>
</reference>
<name>A0A9P6CB72_9AGAR</name>
<organism evidence="2 3">
    <name type="scientific">Macrolepiota fuliginosa MF-IS2</name>
    <dbReference type="NCBI Taxonomy" id="1400762"/>
    <lineage>
        <taxon>Eukaryota</taxon>
        <taxon>Fungi</taxon>
        <taxon>Dikarya</taxon>
        <taxon>Basidiomycota</taxon>
        <taxon>Agaricomycotina</taxon>
        <taxon>Agaricomycetes</taxon>
        <taxon>Agaricomycetidae</taxon>
        <taxon>Agaricales</taxon>
        <taxon>Agaricineae</taxon>
        <taxon>Agaricaceae</taxon>
        <taxon>Macrolepiota</taxon>
    </lineage>
</organism>
<dbReference type="EMBL" id="MU151052">
    <property type="protein sequence ID" value="KAF9454839.1"/>
    <property type="molecule type" value="Genomic_DNA"/>
</dbReference>
<dbReference type="InterPro" id="IPR029033">
    <property type="entry name" value="His_PPase_superfam"/>
</dbReference>
<dbReference type="Gene3D" id="3.40.50.1240">
    <property type="entry name" value="Phosphoglycerate mutase-like"/>
    <property type="match status" value="1"/>
</dbReference>
<keyword evidence="3" id="KW-1185">Reference proteome</keyword>
<protein>
    <submittedName>
        <fullName evidence="2">Phosphoglycerate mutase-like protein</fullName>
    </submittedName>
</protein>
<accession>A0A9P6CB72</accession>
<dbReference type="PANTHER" id="PTHR11567">
    <property type="entry name" value="ACID PHOSPHATASE-RELATED"/>
    <property type="match status" value="1"/>
</dbReference>
<dbReference type="PANTHER" id="PTHR11567:SF142">
    <property type="entry name" value="PHOSPHOGLYCERATE MUTASE-LIKE PROTEIN"/>
    <property type="match status" value="1"/>
</dbReference>
<keyword evidence="1" id="KW-1133">Transmembrane helix</keyword>
<comment type="caution">
    <text evidence="2">The sequence shown here is derived from an EMBL/GenBank/DDBJ whole genome shotgun (WGS) entry which is preliminary data.</text>
</comment>
<feature type="transmembrane region" description="Helical" evidence="1">
    <location>
        <begin position="392"/>
        <end position="415"/>
    </location>
</feature>
<proteinExistence type="predicted"/>
<dbReference type="InterPro" id="IPR050645">
    <property type="entry name" value="Histidine_acid_phosphatase"/>
</dbReference>
<dbReference type="OrthoDB" id="258392at2759"/>
<sequence>MLFEDNSQVLGVVFLVRHGDRQGFYQDPKSYTPSNTAITALGTQEEFQLGNLLRQRYLNQSSPAFISGINTTIADASQIQARADAGGEGGVIFNSAVALLQGLFPPTSTFSDKLPNGTTVTAPFGGYQSVEPDNDISLEGWTSCGPFATATQAFYASPEFQQKANESAGFLNSLKQYLDGRSVSLVDMIYDFMNVQSIHDAEFSQRLPPSVLAQARDLANFHEYGVFSSPNLNGIGNIAGQTILPSILEGFAQIADPSNPLKILYQAISYKPFISLFNMTGVAQQNPKLAGIVEYAAVVALEVRSSSNGPVIRFNFKNGTADTDFGVFNLFGSSGDVPLATFVDRVSGVTINDTETWCTVCNNNVDRGCNEMAFAAHQAIEAQPLHPIGAGFLGAGMALAFVLILLICMYFFGFVRFGRRGKKIQQTSDSESSKSSLGKV</sequence>
<gene>
    <name evidence="2" type="ORF">P691DRAFT_804202</name>
</gene>
<keyword evidence="1" id="KW-0472">Membrane</keyword>
<dbReference type="SUPFAM" id="SSF53254">
    <property type="entry name" value="Phosphoglycerate mutase-like"/>
    <property type="match status" value="1"/>
</dbReference>